<dbReference type="InterPro" id="IPR026444">
    <property type="entry name" value="Secre_tail"/>
</dbReference>
<dbReference type="Proteomes" id="UP000214684">
    <property type="component" value="Unassembled WGS sequence"/>
</dbReference>
<dbReference type="OrthoDB" id="7794186at2"/>
<organism evidence="4 5">
    <name type="scientific">Flavobacterium araucananum</name>
    <dbReference type="NCBI Taxonomy" id="946678"/>
    <lineage>
        <taxon>Bacteria</taxon>
        <taxon>Pseudomonadati</taxon>
        <taxon>Bacteroidota</taxon>
        <taxon>Flavobacteriia</taxon>
        <taxon>Flavobacteriales</taxon>
        <taxon>Flavobacteriaceae</taxon>
        <taxon>Flavobacterium</taxon>
    </lineage>
</organism>
<accession>A0A227PBV3</accession>
<proteinExistence type="predicted"/>
<dbReference type="Pfam" id="PF18962">
    <property type="entry name" value="Por_Secre_tail"/>
    <property type="match status" value="1"/>
</dbReference>
<feature type="signal peptide" evidence="2">
    <location>
        <begin position="1"/>
        <end position="20"/>
    </location>
</feature>
<evidence type="ECO:0000259" key="3">
    <source>
        <dbReference type="Pfam" id="PF18962"/>
    </source>
</evidence>
<dbReference type="InterPro" id="IPR013783">
    <property type="entry name" value="Ig-like_fold"/>
</dbReference>
<protein>
    <recommendedName>
        <fullName evidence="3">Secretion system C-terminal sorting domain-containing protein</fullName>
    </recommendedName>
</protein>
<dbReference type="Gene3D" id="2.60.40.740">
    <property type="match status" value="2"/>
</dbReference>
<dbReference type="InterPro" id="IPR025667">
    <property type="entry name" value="SprB_repeat"/>
</dbReference>
<gene>
    <name evidence="4" type="ORF">B0A64_10575</name>
</gene>
<evidence type="ECO:0000256" key="1">
    <source>
        <dbReference type="ARBA" id="ARBA00022729"/>
    </source>
</evidence>
<feature type="domain" description="Secretion system C-terminal sorting" evidence="3">
    <location>
        <begin position="1548"/>
        <end position="1624"/>
    </location>
</feature>
<dbReference type="Gene3D" id="2.60.40.10">
    <property type="entry name" value="Immunoglobulins"/>
    <property type="match status" value="1"/>
</dbReference>
<comment type="caution">
    <text evidence="4">The sequence shown here is derived from an EMBL/GenBank/DDBJ whole genome shotgun (WGS) entry which is preliminary data.</text>
</comment>
<sequence length="1625" mass="175641">MKKYYLLLLFFISLFGFSQTDPNKADENGAKPVTITTPKAIVVDGVVSKKNPTGFNRNDGSISIFFKGGTGSYTYNWTKAGDPSFTAPSDWTKLGAGSYTITAVDGNSCKSDPYPFTIDQIKELLVTITGNKIACKGDATGTLSVTSTSGGIVTSGYSYEWYKEVNNVYVSTGKIGATAAKTLSEGVYKVYVKDNVALPALPNEAWSDPFRITEPANALNATHSKTDITCNGATDGTITLNITGGTAGYSILWSDSVITTSETGQTTRTGLSKRTYSYTITDANGCKFNSTSSIQIIEPAKLSVTTTSQKQPTSPVINDGQITINASGGKPNYSYVVTKKNGTPTEYTTNIITGLGNGIYDVFVKDANGCVTTSQQFELEALSIKLVKQENIKCFDAKTGAITITAAGGTSPYTYRWFTVKNGVETQIPLQTTSTITDLILGDYRVGLTDAYNKEIYADYYISQPTAPLTATSTFTNVSCNGGNDGTIKLDIKGGTGSYNVVYKDVTDNARIIDPTKLIAGTYSYSIKDDNNCTFNSPANITIIQNTAVTITINKPIQPTIVTANDGQITINANGGTNTYTYILKNNGISTEYPTNTITGLGDGVYEIIAKDSNNCTSTIETVTLKALAVAFVNKVDVTCNGANTGSIEVIASGGTPVMPNQYDYKWYYKQKATDNYTLLTGGITNKIENLYAGFYKVVVTDNVNISRELIIAELTERPAITCTFTQTNVNCFKGSDATITLNIQGGTGDYHVIWNDGSTTKDRTGIPAGDYSFSIKDDNGCSYSVAPIAVKITQPLKPLIIASSTKIEASGYGLKNGSIDVVVSDGTFPYTYQWYEGTGQIVMTGKKNALLNGIGEGTYTVIVTDKNLCTTQDTFTVYQPDELLITSIVETESIKCFGNKQAILKATISGGAPIGVPDANKKYEYKWYNTLTPGIIASTTNPSGTLVAGDYILEVKDGFGNSYTSNPVTVSEPKLLKINYTQKNVSCNGNNDAEITINVTGGTGKYAIVWSTGTNANENTIKNLYASTYNVTVTDDNGCQDFKEIIITEPKVMGIKVEKTAPSALGVDDASIKVTVIGGTPNYNFEWYDKDGKSIYTDNDKESNSIYNIYVGQYFITIIDANGCMIEKRDLDKVDPLFIKLTQINVVKCYGDATASIKAITSGGLPDYYYKWYNVNNPTVIISEAETLLNAKAGTYFVIATDYFGKSITSETITITEPTALDNSLSSQYTRCGDGNDWTITSAATQGTAPYSYLWNTGDRTPNLVNVVPGNYSLLVTDNNGCTITKTITLVAPAHLDAAEVIKIPTCYGGSDATITVTTIAGIAPYTYLWNTGEKSNTLTNAAAGNYTIEITDSKGCIISRTYTIKNPPKDIINIGEDVTLCFDQTLTINATIDDDKATYAWTSDKGFKSNKAMVTVSEPANYTVIVTNKLGCQATDTIKVSSQNTAISAEFAVSSQVFKNEKFIIVDISNPDADEIEWVLPGNATIISKNKDFAEISFSQAGEYDITMNTKKGNCTAYQTKTILVTEGEFEENNPDEVSKKFDLKIYPNPSKGTFTVDVLLDKVMPAHVKVYNLNNNMLIDSKTQDGKDNYLFNFSFNGLPSGVYFVLFESQQGSKLRKIIIQ</sequence>
<dbReference type="NCBIfam" id="TIGR04183">
    <property type="entry name" value="Por_Secre_tail"/>
    <property type="match status" value="1"/>
</dbReference>
<evidence type="ECO:0000256" key="2">
    <source>
        <dbReference type="SAM" id="SignalP"/>
    </source>
</evidence>
<name>A0A227PBV3_9FLAO</name>
<evidence type="ECO:0000313" key="5">
    <source>
        <dbReference type="Proteomes" id="UP000214684"/>
    </source>
</evidence>
<dbReference type="Pfam" id="PF13573">
    <property type="entry name" value="SprB"/>
    <property type="match status" value="13"/>
</dbReference>
<evidence type="ECO:0000313" key="4">
    <source>
        <dbReference type="EMBL" id="OXG06545.1"/>
    </source>
</evidence>
<feature type="chain" id="PRO_5030039383" description="Secretion system C-terminal sorting domain-containing protein" evidence="2">
    <location>
        <begin position="21"/>
        <end position="1625"/>
    </location>
</feature>
<dbReference type="RefSeq" id="WP_089479487.1">
    <property type="nucleotide sequence ID" value="NZ_MUGS01000015.1"/>
</dbReference>
<keyword evidence="1 2" id="KW-0732">Signal</keyword>
<reference evidence="4 5" key="1">
    <citation type="submission" date="2016-11" db="EMBL/GenBank/DDBJ databases">
        <title>Whole genomes of Flavobacteriaceae.</title>
        <authorList>
            <person name="Stine C."/>
            <person name="Li C."/>
            <person name="Tadesse D."/>
        </authorList>
    </citation>
    <scope>NUCLEOTIDE SEQUENCE [LARGE SCALE GENOMIC DNA]</scope>
    <source>
        <strain evidence="4 5">DSM 24704</strain>
    </source>
</reference>
<dbReference type="EMBL" id="MUGS01000015">
    <property type="protein sequence ID" value="OXG06545.1"/>
    <property type="molecule type" value="Genomic_DNA"/>
</dbReference>
<keyword evidence="5" id="KW-1185">Reference proteome</keyword>